<reference evidence="5" key="1">
    <citation type="journal article" date="2019" name="Int. J. Syst. Evol. Microbiol.">
        <title>The Global Catalogue of Microorganisms (GCM) 10K type strain sequencing project: providing services to taxonomists for standard genome sequencing and annotation.</title>
        <authorList>
            <consortium name="The Broad Institute Genomics Platform"/>
            <consortium name="The Broad Institute Genome Sequencing Center for Infectious Disease"/>
            <person name="Wu L."/>
            <person name="Ma J."/>
        </authorList>
    </citation>
    <scope>NUCLEOTIDE SEQUENCE [LARGE SCALE GENOMIC DNA]</scope>
    <source>
        <strain evidence="5">JCM 4788</strain>
    </source>
</reference>
<comment type="caution">
    <text evidence="4">The sequence shown here is derived from an EMBL/GenBank/DDBJ whole genome shotgun (WGS) entry which is preliminary data.</text>
</comment>
<dbReference type="PROSITE" id="PS50837">
    <property type="entry name" value="NACHT"/>
    <property type="match status" value="1"/>
</dbReference>
<sequence length="1073" mass="117848">MTAAERVVAVLGARQGSGVLLTPKLVLTSAHLLGDITYAIAPGNTEPTSCDVLWHGTDACDAALVRARRPLVAEDEPAPLRWGVLATREPISGCQVLGFPDVARRTGELDIAQVPGTLVPSAARLRGRYVLRTDHHPPAPLTNGESPWAGLSGGPVFAGPLLVGIVAEDARGWQHSAIEAVPLFRILGAPGMTAALEKNWPDAPAAVTLHSPHVGDFAHEERYAKAIKARYGQLEVFGLDDLGEHEKRWDLDTAYLSLEGESARERTGPQRVEDLLSTRPRAVLRGEAGAGKTTLVWWLASHTACQSLPEQLSALNGLVPFVVPMRRLAAQGITSPSPSQLPTLAGLLEDDPPDGWTGRVLDAGRALLLVDGLDELPRADRAPARAWLDELLRRYPKTRCLVTVRPRAVEDDWLDWQGFEELRLLPMSDADIEAFVKAWHDAVRLRYADVGNLEQELTQEFRRNGTLRDLARTPLLCAVICALHRRRSGLLPHTRWSLYRAALAMLLGQRDAHRRVGAPEGIDIEAEDAQQLLQRIAIWLVRNDQTELTRKQATRQLELAMHGLRRVRRYTAGALMDHLLNRSGLLQERATDSIQFIHRTFQDYLAAKEFQDSDSLHELLAHAPEEQWRDVIRLVIGHCNRGGVRHVVKELITLGDAAGNRGTSWALRTLAAECAASAAALDDDVHDTAWERLGELGAPLRKREVDQLSSLGPDVLRVVPEPDSLDDEAARGYVRVLRTLGEAAIPHLRRYGQLSAKWVRMEIAAAWATMSSSRFAEEVLAQMRLDDIWVSFSRPEDLERLPSLGPVGRVQFFGDYGVAELCTALKGRSVRGLALSGNSHLTDLKFLHAYHQGLDALTLASCSALSDISALSGLNLTQVELLAHRLPHTALRVLSDLRNLHYLGLAPHEELGVEAQLPGPLPQVSVLVISGTGRFRLHGIGSWTGLVSLNVQSTLADPEPLGELRRLPRLTHLSLREDAYDDLTDAEPLPGITTASLTFHRPELAMPVHRLFPGLRELYVLDRTPQSAGGLGLRALHEVPGLRVTVERVGTHPVVMDADRFGDRLTTTVVAPE</sequence>
<gene>
    <name evidence="4" type="ORF">GCM10010357_02410</name>
</gene>
<evidence type="ECO:0000313" key="4">
    <source>
        <dbReference type="EMBL" id="GAA0385093.1"/>
    </source>
</evidence>
<feature type="domain" description="NACHT" evidence="3">
    <location>
        <begin position="280"/>
        <end position="612"/>
    </location>
</feature>
<dbReference type="Gene3D" id="3.40.50.300">
    <property type="entry name" value="P-loop containing nucleotide triphosphate hydrolases"/>
    <property type="match status" value="1"/>
</dbReference>
<dbReference type="RefSeq" id="WP_344018710.1">
    <property type="nucleotide sequence ID" value="NZ_BAAABX010000004.1"/>
</dbReference>
<dbReference type="InterPro" id="IPR027417">
    <property type="entry name" value="P-loop_NTPase"/>
</dbReference>
<dbReference type="PANTHER" id="PTHR46844:SF1">
    <property type="entry name" value="SLR5058 PROTEIN"/>
    <property type="match status" value="1"/>
</dbReference>
<dbReference type="SUPFAM" id="SSF50494">
    <property type="entry name" value="Trypsin-like serine proteases"/>
    <property type="match status" value="1"/>
</dbReference>
<keyword evidence="2" id="KW-0067">ATP-binding</keyword>
<dbReference type="Gene3D" id="3.80.10.10">
    <property type="entry name" value="Ribonuclease Inhibitor"/>
    <property type="match status" value="1"/>
</dbReference>
<evidence type="ECO:0000259" key="3">
    <source>
        <dbReference type="PROSITE" id="PS50837"/>
    </source>
</evidence>
<dbReference type="Proteomes" id="UP001500879">
    <property type="component" value="Unassembled WGS sequence"/>
</dbReference>
<dbReference type="InterPro" id="IPR032675">
    <property type="entry name" value="LRR_dom_sf"/>
</dbReference>
<proteinExistence type="predicted"/>
<keyword evidence="5" id="KW-1185">Reference proteome</keyword>
<dbReference type="InterPro" id="IPR007111">
    <property type="entry name" value="NACHT_NTPase"/>
</dbReference>
<protein>
    <recommendedName>
        <fullName evidence="3">NACHT domain-containing protein</fullName>
    </recommendedName>
</protein>
<dbReference type="EMBL" id="BAAABX010000004">
    <property type="protein sequence ID" value="GAA0385093.1"/>
    <property type="molecule type" value="Genomic_DNA"/>
</dbReference>
<dbReference type="InterPro" id="IPR009003">
    <property type="entry name" value="Peptidase_S1_PA"/>
</dbReference>
<keyword evidence="1" id="KW-0547">Nucleotide-binding</keyword>
<dbReference type="SUPFAM" id="SSF52047">
    <property type="entry name" value="RNI-like"/>
    <property type="match status" value="1"/>
</dbReference>
<evidence type="ECO:0000256" key="2">
    <source>
        <dbReference type="ARBA" id="ARBA00022840"/>
    </source>
</evidence>
<dbReference type="Pfam" id="PF05729">
    <property type="entry name" value="NACHT"/>
    <property type="match status" value="1"/>
</dbReference>
<dbReference type="PANTHER" id="PTHR46844">
    <property type="entry name" value="SLR5058 PROTEIN"/>
    <property type="match status" value="1"/>
</dbReference>
<evidence type="ECO:0000313" key="5">
    <source>
        <dbReference type="Proteomes" id="UP001500879"/>
    </source>
</evidence>
<organism evidence="4 5">
    <name type="scientific">Streptomyces luteireticuli</name>
    <dbReference type="NCBI Taxonomy" id="173858"/>
    <lineage>
        <taxon>Bacteria</taxon>
        <taxon>Bacillati</taxon>
        <taxon>Actinomycetota</taxon>
        <taxon>Actinomycetes</taxon>
        <taxon>Kitasatosporales</taxon>
        <taxon>Streptomycetaceae</taxon>
        <taxon>Streptomyces</taxon>
    </lineage>
</organism>
<dbReference type="SUPFAM" id="SSF52540">
    <property type="entry name" value="P-loop containing nucleoside triphosphate hydrolases"/>
    <property type="match status" value="1"/>
</dbReference>
<name>A0ABP3HZK0_9ACTN</name>
<accession>A0ABP3HZK0</accession>
<evidence type="ECO:0000256" key="1">
    <source>
        <dbReference type="ARBA" id="ARBA00022741"/>
    </source>
</evidence>